<evidence type="ECO:0000313" key="1">
    <source>
        <dbReference type="EMBL" id="ATI41104.1"/>
    </source>
</evidence>
<accession>A0A291LWR7</accession>
<evidence type="ECO:0000313" key="2">
    <source>
        <dbReference type="Proteomes" id="UP000219050"/>
    </source>
</evidence>
<organism evidence="1 2">
    <name type="scientific">Pacificitalea manganoxidans</name>
    <dbReference type="NCBI Taxonomy" id="1411902"/>
    <lineage>
        <taxon>Bacteria</taxon>
        <taxon>Pseudomonadati</taxon>
        <taxon>Pseudomonadota</taxon>
        <taxon>Alphaproteobacteria</taxon>
        <taxon>Rhodobacterales</taxon>
        <taxon>Paracoccaceae</taxon>
        <taxon>Pacificitalea</taxon>
    </lineage>
</organism>
<dbReference type="EMBL" id="CP021404">
    <property type="protein sequence ID" value="ATI41104.1"/>
    <property type="molecule type" value="Genomic_DNA"/>
</dbReference>
<dbReference type="KEGG" id="cmag:CBW24_03195"/>
<name>A0A291LWR7_9RHOB</name>
<gene>
    <name evidence="1" type="ORF">CBW24_03195</name>
</gene>
<keyword evidence="2" id="KW-1185">Reference proteome</keyword>
<protein>
    <submittedName>
        <fullName evidence="1">Uncharacterized protein</fullName>
    </submittedName>
</protein>
<sequence>MSSGKEVIDNIASLQHALQTSDELVDRLAFVHAFYVDDRDKDDLKFGFSKWVGYHDLDADTYLADYKSLNGRSTEAALAEFFEELSPSSPAYRKYHEVLVNWLDGFGKRPRKSVRLMVLRPDHAIEAPAGEDRRLLDLLLAVADLLPVEQRHELRAKL</sequence>
<proteinExistence type="predicted"/>
<dbReference type="OrthoDB" id="7866059at2"/>
<dbReference type="AlphaFoldDB" id="A0A291LWR7"/>
<reference evidence="1 2" key="1">
    <citation type="submission" date="2017-05" db="EMBL/GenBank/DDBJ databases">
        <title>Comparative genomic and metabolic analysis of manganese-oxidizing mechanisms in Celeribater manganoxidans DY25T: its adaption to the environment of polymetallic nodule.</title>
        <authorList>
            <person name="Wang X."/>
        </authorList>
    </citation>
    <scope>NUCLEOTIDE SEQUENCE [LARGE SCALE GENOMIC DNA]</scope>
    <source>
        <strain evidence="1 2">DY25</strain>
    </source>
</reference>
<dbReference type="Proteomes" id="UP000219050">
    <property type="component" value="Chromosome"/>
</dbReference>
<dbReference type="RefSeq" id="WP_097372652.1">
    <property type="nucleotide sequence ID" value="NZ_CP021404.1"/>
</dbReference>